<sequence length="572" mass="62658">MWPFWVPEWQATIDGKRAARDRLIASVPPQPQPTPPQLVQAILGANASEIVRHIQNEDEGWTATNVVRAYIERAIVAQSKTNCLTEILFAEALAEAEALDKEFRATKKIKGPLHGVPVSFKDLFHIKGFDHTIGFTDWANHPAADDAMLVRQIRAAGGIIIAKTNVPQTMVSFECSNPLWGRTLNPWNPDYTCGGSSGGEAALLSSDGAVLGFGSDIGGSLRIPAHFCGIYSLKPGADRYPLEGCATACPGFSGVTIVAGPMARSVSDLELACRVVFGSAPPSPFSLPPLPYRDVELPKKLRFGYYTADGYVKASPACQRAVLETVAALRREGHECMEFQPPDTSEAMQRFSELTSADGYKTIYSYIKHDALEPNVSFMNQSHIPGSRSFFAWFVRYVLKDEIAAKLIMSSGVKSVDETWKIKMACNQYVRRWYEEVWEKDHFDAIIAPPSAAPALPHGSTKSLAALAGATILYNIVDSPVGIIPVLRVDPAKDQITDEWRKFGAHGSVLLENELYHLDGGDAYYDPEKMAGLPVGIQLVGRRWEDEKLLAMMHVVDKALGPREFGPGLGAR</sequence>
<feature type="domain" description="Amidase" evidence="7">
    <location>
        <begin position="66"/>
        <end position="550"/>
    </location>
</feature>
<accession>A0A067MBQ2</accession>
<dbReference type="FunFam" id="3.90.1300.10:FF:000003">
    <property type="entry name" value="Amidase signature enzyme"/>
    <property type="match status" value="1"/>
</dbReference>
<dbReference type="PANTHER" id="PTHR45847:SF6">
    <property type="entry name" value="FATTY ACID AMIDE HYDROLASE"/>
    <property type="match status" value="1"/>
</dbReference>
<dbReference type="HOGENOM" id="CLU_009600_9_3_1"/>
<feature type="active site" description="Charge relay system" evidence="5">
    <location>
        <position position="121"/>
    </location>
</feature>
<dbReference type="InterPro" id="IPR020556">
    <property type="entry name" value="Amidase_CS"/>
</dbReference>
<feature type="binding site" evidence="6">
    <location>
        <position position="196"/>
    </location>
    <ligand>
        <name>substrate</name>
    </ligand>
</feature>
<evidence type="ECO:0000259" key="7">
    <source>
        <dbReference type="Pfam" id="PF01425"/>
    </source>
</evidence>
<dbReference type="OrthoDB" id="6428749at2759"/>
<evidence type="ECO:0000256" key="1">
    <source>
        <dbReference type="ARBA" id="ARBA00001311"/>
    </source>
</evidence>
<dbReference type="InterPro" id="IPR052096">
    <property type="entry name" value="Endocannabinoid_amidase"/>
</dbReference>
<dbReference type="PROSITE" id="PS00571">
    <property type="entry name" value="AMIDASES"/>
    <property type="match status" value="1"/>
</dbReference>
<dbReference type="EC" id="3.5.1.4" evidence="3"/>
<dbReference type="GO" id="GO:0009062">
    <property type="term" value="P:fatty acid catabolic process"/>
    <property type="evidence" value="ECO:0007669"/>
    <property type="project" value="TreeGrafter"/>
</dbReference>
<proteinExistence type="inferred from homology"/>
<feature type="active site" description="Charge relay system" evidence="5">
    <location>
        <position position="196"/>
    </location>
</feature>
<dbReference type="InterPro" id="IPR036928">
    <property type="entry name" value="AS_sf"/>
</dbReference>
<protein>
    <recommendedName>
        <fullName evidence="3">amidase</fullName>
        <ecNumber evidence="3">3.5.1.4</ecNumber>
    </recommendedName>
</protein>
<dbReference type="Gene3D" id="3.90.1300.10">
    <property type="entry name" value="Amidase signature (AS) domain"/>
    <property type="match status" value="1"/>
</dbReference>
<feature type="active site" description="Acyl-ester intermediate" evidence="5">
    <location>
        <position position="220"/>
    </location>
</feature>
<dbReference type="STRING" id="930990.A0A067MBQ2"/>
<feature type="binding site" evidence="6">
    <location>
        <begin position="217"/>
        <end position="220"/>
    </location>
    <ligand>
        <name>substrate</name>
    </ligand>
</feature>
<evidence type="ECO:0000256" key="4">
    <source>
        <dbReference type="ARBA" id="ARBA00022801"/>
    </source>
</evidence>
<dbReference type="EMBL" id="KL198046">
    <property type="protein sequence ID" value="KDQ12989.1"/>
    <property type="molecule type" value="Genomic_DNA"/>
</dbReference>
<dbReference type="InParanoid" id="A0A067MBQ2"/>
<dbReference type="Pfam" id="PF01425">
    <property type="entry name" value="Amidase"/>
    <property type="match status" value="1"/>
</dbReference>
<dbReference type="GO" id="GO:0004040">
    <property type="term" value="F:amidase activity"/>
    <property type="evidence" value="ECO:0007669"/>
    <property type="project" value="UniProtKB-EC"/>
</dbReference>
<evidence type="ECO:0000256" key="2">
    <source>
        <dbReference type="ARBA" id="ARBA00009199"/>
    </source>
</evidence>
<evidence type="ECO:0000313" key="8">
    <source>
        <dbReference type="EMBL" id="KDQ12989.1"/>
    </source>
</evidence>
<keyword evidence="4" id="KW-0378">Hydrolase</keyword>
<comment type="catalytic activity">
    <reaction evidence="1">
        <text>a monocarboxylic acid amide + H2O = a monocarboxylate + NH4(+)</text>
        <dbReference type="Rhea" id="RHEA:12020"/>
        <dbReference type="ChEBI" id="CHEBI:15377"/>
        <dbReference type="ChEBI" id="CHEBI:28938"/>
        <dbReference type="ChEBI" id="CHEBI:35757"/>
        <dbReference type="ChEBI" id="CHEBI:83628"/>
        <dbReference type="EC" id="3.5.1.4"/>
    </reaction>
</comment>
<evidence type="ECO:0000256" key="6">
    <source>
        <dbReference type="PIRSR" id="PIRSR001221-2"/>
    </source>
</evidence>
<name>A0A067MBQ2_BOTB1</name>
<evidence type="ECO:0000313" key="9">
    <source>
        <dbReference type="Proteomes" id="UP000027195"/>
    </source>
</evidence>
<dbReference type="GO" id="GO:0017064">
    <property type="term" value="F:fatty acid amide hydrolase activity"/>
    <property type="evidence" value="ECO:0007669"/>
    <property type="project" value="TreeGrafter"/>
</dbReference>
<evidence type="ECO:0000256" key="5">
    <source>
        <dbReference type="PIRSR" id="PIRSR001221-1"/>
    </source>
</evidence>
<evidence type="ECO:0000256" key="3">
    <source>
        <dbReference type="ARBA" id="ARBA00012922"/>
    </source>
</evidence>
<organism evidence="8 9">
    <name type="scientific">Botryobasidium botryosum (strain FD-172 SS1)</name>
    <dbReference type="NCBI Taxonomy" id="930990"/>
    <lineage>
        <taxon>Eukaryota</taxon>
        <taxon>Fungi</taxon>
        <taxon>Dikarya</taxon>
        <taxon>Basidiomycota</taxon>
        <taxon>Agaricomycotina</taxon>
        <taxon>Agaricomycetes</taxon>
        <taxon>Cantharellales</taxon>
        <taxon>Botryobasidiaceae</taxon>
        <taxon>Botryobasidium</taxon>
    </lineage>
</organism>
<dbReference type="PANTHER" id="PTHR45847">
    <property type="entry name" value="FATTY ACID AMIDE HYDROLASE"/>
    <property type="match status" value="1"/>
</dbReference>
<dbReference type="AlphaFoldDB" id="A0A067MBQ2"/>
<dbReference type="Proteomes" id="UP000027195">
    <property type="component" value="Unassembled WGS sequence"/>
</dbReference>
<dbReference type="InterPro" id="IPR023631">
    <property type="entry name" value="Amidase_dom"/>
</dbReference>
<comment type="similarity">
    <text evidence="2">Belongs to the amidase family.</text>
</comment>
<gene>
    <name evidence="8" type="ORF">BOTBODRAFT_56307</name>
</gene>
<keyword evidence="9" id="KW-1185">Reference proteome</keyword>
<feature type="binding site" evidence="6">
    <location>
        <position position="170"/>
    </location>
    <ligand>
        <name>substrate</name>
    </ligand>
</feature>
<dbReference type="PIRSF" id="PIRSF001221">
    <property type="entry name" value="Amidase_fungi"/>
    <property type="match status" value="1"/>
</dbReference>
<dbReference type="SUPFAM" id="SSF75304">
    <property type="entry name" value="Amidase signature (AS) enzymes"/>
    <property type="match status" value="1"/>
</dbReference>
<reference evidence="9" key="1">
    <citation type="journal article" date="2014" name="Proc. Natl. Acad. Sci. U.S.A.">
        <title>Extensive sampling of basidiomycete genomes demonstrates inadequacy of the white-rot/brown-rot paradigm for wood decay fungi.</title>
        <authorList>
            <person name="Riley R."/>
            <person name="Salamov A.A."/>
            <person name="Brown D.W."/>
            <person name="Nagy L.G."/>
            <person name="Floudas D."/>
            <person name="Held B.W."/>
            <person name="Levasseur A."/>
            <person name="Lombard V."/>
            <person name="Morin E."/>
            <person name="Otillar R."/>
            <person name="Lindquist E.A."/>
            <person name="Sun H."/>
            <person name="LaButti K.M."/>
            <person name="Schmutz J."/>
            <person name="Jabbour D."/>
            <person name="Luo H."/>
            <person name="Baker S.E."/>
            <person name="Pisabarro A.G."/>
            <person name="Walton J.D."/>
            <person name="Blanchette R.A."/>
            <person name="Henrissat B."/>
            <person name="Martin F."/>
            <person name="Cullen D."/>
            <person name="Hibbett D.S."/>
            <person name="Grigoriev I.V."/>
        </authorList>
    </citation>
    <scope>NUCLEOTIDE SEQUENCE [LARGE SCALE GENOMIC DNA]</scope>
    <source>
        <strain evidence="9">FD-172 SS1</strain>
    </source>
</reference>